<evidence type="ECO:0000256" key="6">
    <source>
        <dbReference type="ARBA" id="ARBA00023015"/>
    </source>
</evidence>
<evidence type="ECO:0000256" key="10">
    <source>
        <dbReference type="SAM" id="MobiDB-lite"/>
    </source>
</evidence>
<feature type="region of interest" description="Disordered" evidence="10">
    <location>
        <begin position="638"/>
        <end position="751"/>
    </location>
</feature>
<feature type="compositionally biased region" description="Polar residues" evidence="10">
    <location>
        <begin position="689"/>
        <end position="701"/>
    </location>
</feature>
<keyword evidence="2" id="KW-0479">Metal-binding</keyword>
<dbReference type="InterPro" id="IPR039149">
    <property type="entry name" value="ZNF800"/>
</dbReference>
<feature type="region of interest" description="Disordered" evidence="10">
    <location>
        <begin position="959"/>
        <end position="981"/>
    </location>
</feature>
<evidence type="ECO:0000256" key="1">
    <source>
        <dbReference type="ARBA" id="ARBA00004123"/>
    </source>
</evidence>
<feature type="region of interest" description="Disordered" evidence="10">
    <location>
        <begin position="306"/>
        <end position="347"/>
    </location>
</feature>
<dbReference type="Proteomes" id="UP000015103">
    <property type="component" value="Unassembled WGS sequence"/>
</dbReference>
<evidence type="ECO:0000256" key="5">
    <source>
        <dbReference type="ARBA" id="ARBA00022833"/>
    </source>
</evidence>
<dbReference type="PANTHER" id="PTHR21020">
    <property type="entry name" value="ZINC FINGER PROTEIN 800"/>
    <property type="match status" value="1"/>
</dbReference>
<feature type="region of interest" description="Disordered" evidence="10">
    <location>
        <begin position="1"/>
        <end position="23"/>
    </location>
</feature>
<dbReference type="STRING" id="13249.T1HLU8"/>
<dbReference type="Gene3D" id="3.30.160.60">
    <property type="entry name" value="Classic Zinc Finger"/>
    <property type="match status" value="1"/>
</dbReference>
<organism evidence="12 13">
    <name type="scientific">Rhodnius prolixus</name>
    <name type="common">Triatomid bug</name>
    <dbReference type="NCBI Taxonomy" id="13249"/>
    <lineage>
        <taxon>Eukaryota</taxon>
        <taxon>Metazoa</taxon>
        <taxon>Ecdysozoa</taxon>
        <taxon>Arthropoda</taxon>
        <taxon>Hexapoda</taxon>
        <taxon>Insecta</taxon>
        <taxon>Pterygota</taxon>
        <taxon>Neoptera</taxon>
        <taxon>Paraneoptera</taxon>
        <taxon>Hemiptera</taxon>
        <taxon>Heteroptera</taxon>
        <taxon>Panheteroptera</taxon>
        <taxon>Cimicomorpha</taxon>
        <taxon>Reduviidae</taxon>
        <taxon>Triatominae</taxon>
        <taxon>Rhodnius</taxon>
    </lineage>
</organism>
<keyword evidence="5" id="KW-0862">Zinc</keyword>
<keyword evidence="4" id="KW-0863">Zinc-finger</keyword>
<reference evidence="12" key="1">
    <citation type="submission" date="2015-05" db="UniProtKB">
        <authorList>
            <consortium name="EnsemblMetazoa"/>
        </authorList>
    </citation>
    <scope>IDENTIFICATION</scope>
</reference>
<sequence>MRPRPLSRNQPAKPGKIDKKQRLAKKNSVLKTDESVLKQSVKTCVNGLDKVIKVLENGTEEVVDFLSNECSIIYECRVCSSLFRSLANFISHKRVYCRKKVADHEKASDGQIEETMLSVSADFQKGILSTRSTSKRDIVNFLDTLQINKVTTKETAPDLFAVELEATKEALFHCFRHEGKHCSEERSATLGPDGKIIGSPRRLANGAANFDEEDVNKEEIMPSSSTNVNSEDSSSFLPCPHCPRKFPSDRTLQSHTKSSHNMIYRTYYSCPCCKKYLANTWSVYRHLSKVHKKSNEQIRRLRSQIHKKQTTDDDSKNAKPQVQNVASTQEEIKPVGPEKPSVGGSGESHRCYICGKWFERRVVMLSHAQICRDKNSGLPCVSSAPDPLKMSDGIEMLSNKRPRTDSPSPPPVPKSGIEVRMYYEKNKSSCLNTSSPTTPTTPPDTMHLKPKALALLASLPRARVVLTKTPVPVAVASRVSMTTPSPPPSDSTTSGREFSPRAEDVISRYRGRQNFTSQIFERRDSLSPSCKVAVESVACSDTEDSNSGCECVLGAREIENCIGTVSSLQLSNRSLPADLEGGAGRRNLTCAGSFAETGFIRKIKEEPTSDEEEYQLECRSEELECRNEVLETVKQEIDSCVEEEEEEEDEEEEEEEDEEEEGEEEDDDGEEIDEGNMEEEREEDDSRFGNGQEQSSLTDLESISEIDDNTEVRSAIENLEQDEEDDDYDEYEDGDEEEEEETEDDDENSFENNHKVITREDSLIKEQVLNGLLKNGARHPLKNGISSKYAVSWIYRKINSYIDGPKKKCLLCLKTFHRLNLVRRHVASHLNIFNFKCTIDKCDFKCFLRTDMVKHLLKVHKKKEVRRNRSAYMKRISNDMIPIDHNGVPCVSFLPMFPSNKNSITSVNKLDRPFGNVPKHEKLLPDQVQPHSLTRISSVVEDSDSNRISNSIDLQVESGERTLSSRMEDEDSTVSSSENLKEFHTTNMQMCECIH</sequence>
<evidence type="ECO:0000259" key="11">
    <source>
        <dbReference type="PROSITE" id="PS50157"/>
    </source>
</evidence>
<evidence type="ECO:0000256" key="3">
    <source>
        <dbReference type="ARBA" id="ARBA00022737"/>
    </source>
</evidence>
<evidence type="ECO:0000256" key="7">
    <source>
        <dbReference type="ARBA" id="ARBA00023125"/>
    </source>
</evidence>
<keyword evidence="8" id="KW-0804">Transcription</keyword>
<proteinExistence type="predicted"/>
<evidence type="ECO:0000256" key="8">
    <source>
        <dbReference type="ARBA" id="ARBA00023163"/>
    </source>
</evidence>
<keyword evidence="7" id="KW-0238">DNA-binding</keyword>
<feature type="compositionally biased region" description="Polar residues" evidence="10">
    <location>
        <begin position="318"/>
        <end position="329"/>
    </location>
</feature>
<evidence type="ECO:0000313" key="12">
    <source>
        <dbReference type="EnsemblMetazoa" id="RPRC005022-PA"/>
    </source>
</evidence>
<dbReference type="AlphaFoldDB" id="T1HLU8"/>
<dbReference type="EMBL" id="ACPB03014780">
    <property type="status" value="NOT_ANNOTATED_CDS"/>
    <property type="molecule type" value="Genomic_DNA"/>
</dbReference>
<keyword evidence="6" id="KW-0805">Transcription regulation</keyword>
<dbReference type="InterPro" id="IPR013087">
    <property type="entry name" value="Znf_C2H2_type"/>
</dbReference>
<protein>
    <recommendedName>
        <fullName evidence="11">C2H2-type domain-containing protein</fullName>
    </recommendedName>
</protein>
<feature type="compositionally biased region" description="Acidic residues" evidence="10">
    <location>
        <begin position="639"/>
        <end position="685"/>
    </location>
</feature>
<comment type="subcellular location">
    <subcellularLocation>
        <location evidence="1">Nucleus</location>
    </subcellularLocation>
</comment>
<dbReference type="PROSITE" id="PS00028">
    <property type="entry name" value="ZINC_FINGER_C2H2_1"/>
    <property type="match status" value="4"/>
</dbReference>
<evidence type="ECO:0000313" key="13">
    <source>
        <dbReference type="Proteomes" id="UP000015103"/>
    </source>
</evidence>
<keyword evidence="13" id="KW-1185">Reference proteome</keyword>
<evidence type="ECO:0000256" key="2">
    <source>
        <dbReference type="ARBA" id="ARBA00022723"/>
    </source>
</evidence>
<dbReference type="PANTHER" id="PTHR21020:SF0">
    <property type="entry name" value="ZINC FINGER PROTEIN 800"/>
    <property type="match status" value="1"/>
</dbReference>
<dbReference type="eggNOG" id="KOG1721">
    <property type="taxonomic scope" value="Eukaryota"/>
</dbReference>
<dbReference type="InterPro" id="IPR059121">
    <property type="entry name" value="CCHC_ZFPM2-like"/>
</dbReference>
<dbReference type="InParanoid" id="T1HLU8"/>
<dbReference type="OMA" id="LECRNEV"/>
<feature type="domain" description="C2H2-type" evidence="11">
    <location>
        <begin position="74"/>
        <end position="101"/>
    </location>
</feature>
<feature type="domain" description="C2H2-type" evidence="11">
    <location>
        <begin position="237"/>
        <end position="260"/>
    </location>
</feature>
<dbReference type="EnsemblMetazoa" id="RPRC005022-RA">
    <property type="protein sequence ID" value="RPRC005022-PA"/>
    <property type="gene ID" value="RPRC005022"/>
</dbReference>
<dbReference type="SMART" id="SM00355">
    <property type="entry name" value="ZnF_C2H2"/>
    <property type="match status" value="6"/>
</dbReference>
<dbReference type="EMBL" id="ACPB03014781">
    <property type="status" value="NOT_ANNOTATED_CDS"/>
    <property type="molecule type" value="Genomic_DNA"/>
</dbReference>
<feature type="compositionally biased region" description="Acidic residues" evidence="10">
    <location>
        <begin position="719"/>
        <end position="749"/>
    </location>
</feature>
<evidence type="ECO:0000256" key="4">
    <source>
        <dbReference type="ARBA" id="ARBA00022771"/>
    </source>
</evidence>
<name>T1HLU8_RHOPR</name>
<keyword evidence="9" id="KW-0539">Nucleus</keyword>
<feature type="region of interest" description="Disordered" evidence="10">
    <location>
        <begin position="479"/>
        <end position="501"/>
    </location>
</feature>
<dbReference type="PROSITE" id="PS50157">
    <property type="entry name" value="ZINC_FINGER_C2H2_2"/>
    <property type="match status" value="2"/>
</dbReference>
<dbReference type="Pfam" id="PF25445">
    <property type="entry name" value="CCHC_ZFPM2"/>
    <property type="match status" value="1"/>
</dbReference>
<keyword evidence="3" id="KW-0677">Repeat</keyword>
<dbReference type="HOGENOM" id="CLU_300775_0_0_1"/>
<dbReference type="VEuPathDB" id="VectorBase:RPRC005022"/>
<evidence type="ECO:0000256" key="9">
    <source>
        <dbReference type="ARBA" id="ARBA00023242"/>
    </source>
</evidence>
<accession>T1HLU8</accession>